<accession>A0A7C5HB82</accession>
<comment type="caution">
    <text evidence="2">The sequence shown here is derived from an EMBL/GenBank/DDBJ whole genome shotgun (WGS) entry which is preliminary data.</text>
</comment>
<protein>
    <submittedName>
        <fullName evidence="2">Uncharacterized protein</fullName>
    </submittedName>
</protein>
<dbReference type="Proteomes" id="UP000886110">
    <property type="component" value="Unassembled WGS sequence"/>
</dbReference>
<organism evidence="2">
    <name type="scientific">candidate division WOR-3 bacterium</name>
    <dbReference type="NCBI Taxonomy" id="2052148"/>
    <lineage>
        <taxon>Bacteria</taxon>
        <taxon>Bacteria division WOR-3</taxon>
    </lineage>
</organism>
<dbReference type="AlphaFoldDB" id="A0A7C5HB82"/>
<sequence>MTILAGLGAKRIDGNLDRNDVGFALLVFIILLGANIPLNQHGGFLANIDYFVEMVKGWLPF</sequence>
<reference evidence="2" key="1">
    <citation type="journal article" date="2020" name="mSystems">
        <title>Genome- and Community-Level Interaction Insights into Carbon Utilization and Element Cycling Functions of Hydrothermarchaeota in Hydrothermal Sediment.</title>
        <authorList>
            <person name="Zhou Z."/>
            <person name="Liu Y."/>
            <person name="Xu W."/>
            <person name="Pan J."/>
            <person name="Luo Z.H."/>
            <person name="Li M."/>
        </authorList>
    </citation>
    <scope>NUCLEOTIDE SEQUENCE [LARGE SCALE GENOMIC DNA]</scope>
    <source>
        <strain evidence="2">HyVt-74</strain>
    </source>
</reference>
<dbReference type="EMBL" id="DRTB01000033">
    <property type="protein sequence ID" value="HHE04510.1"/>
    <property type="molecule type" value="Genomic_DNA"/>
</dbReference>
<evidence type="ECO:0000313" key="2">
    <source>
        <dbReference type="EMBL" id="HHE04510.1"/>
    </source>
</evidence>
<keyword evidence="1" id="KW-0472">Membrane</keyword>
<keyword evidence="1" id="KW-1133">Transmembrane helix</keyword>
<gene>
    <name evidence="2" type="ORF">ENL19_00445</name>
</gene>
<proteinExistence type="predicted"/>
<feature type="transmembrane region" description="Helical" evidence="1">
    <location>
        <begin position="21"/>
        <end position="38"/>
    </location>
</feature>
<evidence type="ECO:0000256" key="1">
    <source>
        <dbReference type="SAM" id="Phobius"/>
    </source>
</evidence>
<keyword evidence="1" id="KW-0812">Transmembrane</keyword>
<name>A0A7C5HB82_UNCW3</name>